<sequence>MSGELEQPMFSITLQRSTVDIGGEGVLTVGKLPAGIDNSSLTWVPVRLYEVNDGGLRPPTFAPNEKYPLRWEVELDGVFLDGERVQDSTIPAVGVNPGKITALIDTGNSILRGPDDMVDAIFGKISPDYNPGNVDDDPLVPCSVPHTIAFQIGGKMFPVDPRDFIGPRAEGDTTTCVADTLVGTDAPRLGSLYRWSLGDPFMKSNLVAFHYGNMTHPSVDPPRIGFLSTVPSNAGALLKQAVEHAKNNGGKFKQTLVPAPTGVAATAAEVTVSIRTTHAEPSGTPARPGMITQTVSADASPATPTSEGRLNKNNAAITITLSLSQHVVFWLGAHFALLFWL</sequence>
<evidence type="ECO:0000259" key="2">
    <source>
        <dbReference type="PROSITE" id="PS51767"/>
    </source>
</evidence>
<comment type="caution">
    <text evidence="3">The sequence shown here is derived from an EMBL/GenBank/DDBJ whole genome shotgun (WGS) entry which is preliminary data.</text>
</comment>
<dbReference type="PROSITE" id="PS51767">
    <property type="entry name" value="PEPTIDASE_A1"/>
    <property type="match status" value="1"/>
</dbReference>
<organism evidence="3 4">
    <name type="scientific">Asterophora parasitica</name>
    <dbReference type="NCBI Taxonomy" id="117018"/>
    <lineage>
        <taxon>Eukaryota</taxon>
        <taxon>Fungi</taxon>
        <taxon>Dikarya</taxon>
        <taxon>Basidiomycota</taxon>
        <taxon>Agaricomycotina</taxon>
        <taxon>Agaricomycetes</taxon>
        <taxon>Agaricomycetidae</taxon>
        <taxon>Agaricales</taxon>
        <taxon>Tricholomatineae</taxon>
        <taxon>Lyophyllaceae</taxon>
        <taxon>Asterophora</taxon>
    </lineage>
</organism>
<dbReference type="PANTHER" id="PTHR47966:SF51">
    <property type="entry name" value="BETA-SITE APP-CLEAVING ENZYME, ISOFORM A-RELATED"/>
    <property type="match status" value="1"/>
</dbReference>
<evidence type="ECO:0000313" key="3">
    <source>
        <dbReference type="EMBL" id="KAG5642547.1"/>
    </source>
</evidence>
<name>A0A9P7G8B7_9AGAR</name>
<dbReference type="Pfam" id="PF00026">
    <property type="entry name" value="Asp"/>
    <property type="match status" value="1"/>
</dbReference>
<protein>
    <recommendedName>
        <fullName evidence="2">Peptidase A1 domain-containing protein</fullName>
    </recommendedName>
</protein>
<dbReference type="InterPro" id="IPR001461">
    <property type="entry name" value="Aspartic_peptidase_A1"/>
</dbReference>
<dbReference type="GO" id="GO:0006508">
    <property type="term" value="P:proteolysis"/>
    <property type="evidence" value="ECO:0007669"/>
    <property type="project" value="InterPro"/>
</dbReference>
<reference evidence="3" key="2">
    <citation type="submission" date="2021-10" db="EMBL/GenBank/DDBJ databases">
        <title>Phylogenomics reveals ancestral predisposition of the termite-cultivated fungus Termitomyces towards a domesticated lifestyle.</title>
        <authorList>
            <person name="Auxier B."/>
            <person name="Grum-Grzhimaylo A."/>
            <person name="Cardenas M.E."/>
            <person name="Lodge J.D."/>
            <person name="Laessoe T."/>
            <person name="Pedersen O."/>
            <person name="Smith M.E."/>
            <person name="Kuyper T.W."/>
            <person name="Franco-Molano E.A."/>
            <person name="Baroni T.J."/>
            <person name="Aanen D.K."/>
        </authorList>
    </citation>
    <scope>NUCLEOTIDE SEQUENCE</scope>
    <source>
        <strain evidence="3">AP01</strain>
        <tissue evidence="3">Mycelium</tissue>
    </source>
</reference>
<dbReference type="AlphaFoldDB" id="A0A9P7G8B7"/>
<keyword evidence="4" id="KW-1185">Reference proteome</keyword>
<dbReference type="PANTHER" id="PTHR47966">
    <property type="entry name" value="BETA-SITE APP-CLEAVING ENZYME, ISOFORM A-RELATED"/>
    <property type="match status" value="1"/>
</dbReference>
<dbReference type="SUPFAM" id="SSF50630">
    <property type="entry name" value="Acid proteases"/>
    <property type="match status" value="1"/>
</dbReference>
<dbReference type="Gene3D" id="2.40.70.10">
    <property type="entry name" value="Acid Proteases"/>
    <property type="match status" value="1"/>
</dbReference>
<evidence type="ECO:0000313" key="4">
    <source>
        <dbReference type="Proteomes" id="UP000775547"/>
    </source>
</evidence>
<dbReference type="EMBL" id="JABCKV010000177">
    <property type="protein sequence ID" value="KAG5642547.1"/>
    <property type="molecule type" value="Genomic_DNA"/>
</dbReference>
<dbReference type="Proteomes" id="UP000775547">
    <property type="component" value="Unassembled WGS sequence"/>
</dbReference>
<proteinExistence type="inferred from homology"/>
<feature type="domain" description="Peptidase A1" evidence="2">
    <location>
        <begin position="1"/>
        <end position="227"/>
    </location>
</feature>
<dbReference type="InterPro" id="IPR033121">
    <property type="entry name" value="PEPTIDASE_A1"/>
</dbReference>
<accession>A0A9P7G8B7</accession>
<dbReference type="CDD" id="cd05471">
    <property type="entry name" value="pepsin_like"/>
    <property type="match status" value="1"/>
</dbReference>
<gene>
    <name evidence="3" type="ORF">DXG03_002585</name>
</gene>
<evidence type="ECO:0000256" key="1">
    <source>
        <dbReference type="ARBA" id="ARBA00007447"/>
    </source>
</evidence>
<dbReference type="GO" id="GO:0004190">
    <property type="term" value="F:aspartic-type endopeptidase activity"/>
    <property type="evidence" value="ECO:0007669"/>
    <property type="project" value="InterPro"/>
</dbReference>
<dbReference type="OrthoDB" id="3089at2759"/>
<dbReference type="InterPro" id="IPR034164">
    <property type="entry name" value="Pepsin-like_dom"/>
</dbReference>
<comment type="similarity">
    <text evidence="1">Belongs to the peptidase A1 family.</text>
</comment>
<dbReference type="InterPro" id="IPR021109">
    <property type="entry name" value="Peptidase_aspartic_dom_sf"/>
</dbReference>
<reference evidence="3" key="1">
    <citation type="submission" date="2020-07" db="EMBL/GenBank/DDBJ databases">
        <authorList>
            <person name="Nieuwenhuis M."/>
            <person name="Van De Peppel L.J.J."/>
        </authorList>
    </citation>
    <scope>NUCLEOTIDE SEQUENCE</scope>
    <source>
        <strain evidence="3">AP01</strain>
        <tissue evidence="3">Mycelium</tissue>
    </source>
</reference>